<dbReference type="OrthoDB" id="5791097at2759"/>
<feature type="region of interest" description="Disordered" evidence="9">
    <location>
        <begin position="74"/>
        <end position="140"/>
    </location>
</feature>
<proteinExistence type="inferred from homology"/>
<dbReference type="PANTHER" id="PTHR16228">
    <property type="entry name" value="DIVALENT CATION TRANSPORTER SOLUTE CARRIER FAMILY 41"/>
    <property type="match status" value="1"/>
</dbReference>
<feature type="transmembrane region" description="Helical" evidence="10">
    <location>
        <begin position="162"/>
        <end position="184"/>
    </location>
</feature>
<evidence type="ECO:0000256" key="10">
    <source>
        <dbReference type="SAM" id="Phobius"/>
    </source>
</evidence>
<evidence type="ECO:0000313" key="13">
    <source>
        <dbReference type="Proteomes" id="UP001152320"/>
    </source>
</evidence>
<keyword evidence="7" id="KW-0406">Ion transport</keyword>
<evidence type="ECO:0000313" key="12">
    <source>
        <dbReference type="EMBL" id="KAJ8047859.1"/>
    </source>
</evidence>
<comment type="caution">
    <text evidence="12">The sequence shown here is derived from an EMBL/GenBank/DDBJ whole genome shotgun (WGS) entry which is preliminary data.</text>
</comment>
<feature type="compositionally biased region" description="Basic and acidic residues" evidence="9">
    <location>
        <begin position="10"/>
        <end position="21"/>
    </location>
</feature>
<evidence type="ECO:0000256" key="5">
    <source>
        <dbReference type="ARBA" id="ARBA00022842"/>
    </source>
</evidence>
<dbReference type="Proteomes" id="UP001152320">
    <property type="component" value="Chromosome 2"/>
</dbReference>
<dbReference type="GO" id="GO:0008324">
    <property type="term" value="F:monoatomic cation transmembrane transporter activity"/>
    <property type="evidence" value="ECO:0007669"/>
    <property type="project" value="InterPro"/>
</dbReference>
<dbReference type="InterPro" id="IPR006667">
    <property type="entry name" value="SLC41_membr_dom"/>
</dbReference>
<dbReference type="EMBL" id="JAIZAY010000002">
    <property type="protein sequence ID" value="KAJ8047859.1"/>
    <property type="molecule type" value="Genomic_DNA"/>
</dbReference>
<feature type="transmembrane region" description="Helical" evidence="10">
    <location>
        <begin position="484"/>
        <end position="503"/>
    </location>
</feature>
<evidence type="ECO:0000256" key="6">
    <source>
        <dbReference type="ARBA" id="ARBA00022989"/>
    </source>
</evidence>
<evidence type="ECO:0000256" key="2">
    <source>
        <dbReference type="ARBA" id="ARBA00009749"/>
    </source>
</evidence>
<keyword evidence="6 10" id="KW-1133">Transmembrane helix</keyword>
<evidence type="ECO:0000256" key="4">
    <source>
        <dbReference type="ARBA" id="ARBA00022692"/>
    </source>
</evidence>
<comment type="subcellular location">
    <subcellularLocation>
        <location evidence="1">Membrane</location>
        <topology evidence="1">Multi-pass membrane protein</topology>
    </subcellularLocation>
</comment>
<feature type="transmembrane region" description="Helical" evidence="10">
    <location>
        <begin position="278"/>
        <end position="305"/>
    </location>
</feature>
<keyword evidence="5" id="KW-0460">Magnesium</keyword>
<keyword evidence="4 10" id="KW-0812">Transmembrane</keyword>
<organism evidence="12 13">
    <name type="scientific">Holothuria leucospilota</name>
    <name type="common">Black long sea cucumber</name>
    <name type="synonym">Mertensiothuria leucospilota</name>
    <dbReference type="NCBI Taxonomy" id="206669"/>
    <lineage>
        <taxon>Eukaryota</taxon>
        <taxon>Metazoa</taxon>
        <taxon>Echinodermata</taxon>
        <taxon>Eleutherozoa</taxon>
        <taxon>Echinozoa</taxon>
        <taxon>Holothuroidea</taxon>
        <taxon>Aspidochirotacea</taxon>
        <taxon>Aspidochirotida</taxon>
        <taxon>Holothuriidae</taxon>
        <taxon>Holothuria</taxon>
    </lineage>
</organism>
<feature type="transmembrane region" description="Helical" evidence="10">
    <location>
        <begin position="392"/>
        <end position="412"/>
    </location>
</feature>
<sequence>MSAWTSDHLATSDRKPEENVVRKRKHPLTPKPDIDNDEMVPRVVYSPSQDGPVPNMSDTLENFQPSMNIHHRHDVKKDHVTSHKSDPPNKVTPARSDVIELTELENGTAVTSKESIGSEEESEREQSDTQPLIGEADSSDGAEEMLHSEDAMAVKVESSKKIALQVFLPFLIAGFGTVGAGLVLDSVQHLPVYENVSEVFILVPALLGLKGNLEMTLASRLSTAANLGSMDDRKEKWKMIGGNMALTQCQAIVVGFLAAVAAVLFGWLPDGEFNIDDVLLLCASSLVTASLASGILGSIMVFVILCSRKLKINPDNIATPIAASLGDLTTLALLSWICNKLYIKPVGVTDNFHSGRTVDHWLAIGIIAFFFLILPLWGVISHKNCYTRDVFHYGWSPVITAMIISSCGGLVLDVAIRKNPGVAVFSPVINGVGGNLVAVQASRLATYLHSLGPPGTPIPKRDHICQSPINIFFGSGQHSKSARVLFLMVIPGQLIFLFVIVYANAGHSTVTPRVTFMYLTVAMVQVGLLLIIADCLIHIIWSRKNDPDNFSIPYLTALGDLIGTSLLALGFYIVWLIGDRDLDIGD</sequence>
<dbReference type="SUPFAM" id="SSF161093">
    <property type="entry name" value="MgtE membrane domain-like"/>
    <property type="match status" value="2"/>
</dbReference>
<dbReference type="PANTHER" id="PTHR16228:SF7">
    <property type="entry name" value="SLC41A_MGTE INTEGRAL MEMBRANE DOMAIN-CONTAINING PROTEIN"/>
    <property type="match status" value="1"/>
</dbReference>
<evidence type="ECO:0000256" key="9">
    <source>
        <dbReference type="SAM" id="MobiDB-lite"/>
    </source>
</evidence>
<evidence type="ECO:0000259" key="11">
    <source>
        <dbReference type="Pfam" id="PF01769"/>
    </source>
</evidence>
<keyword evidence="3" id="KW-0813">Transport</keyword>
<gene>
    <name evidence="12" type="ORF">HOLleu_06978</name>
</gene>
<dbReference type="Pfam" id="PF01769">
    <property type="entry name" value="MgtE"/>
    <property type="match status" value="2"/>
</dbReference>
<dbReference type="FunFam" id="1.10.357.20:FF:000001">
    <property type="entry name" value="Solute carrier family 41 member 2"/>
    <property type="match status" value="1"/>
</dbReference>
<feature type="transmembrane region" description="Helical" evidence="10">
    <location>
        <begin position="361"/>
        <end position="380"/>
    </location>
</feature>
<feature type="transmembrane region" description="Helical" evidence="10">
    <location>
        <begin position="515"/>
        <end position="540"/>
    </location>
</feature>
<reference evidence="12" key="1">
    <citation type="submission" date="2021-10" db="EMBL/GenBank/DDBJ databases">
        <title>Tropical sea cucumber genome reveals ecological adaptation and Cuvierian tubules defense mechanism.</title>
        <authorList>
            <person name="Chen T."/>
        </authorList>
    </citation>
    <scope>NUCLEOTIDE SEQUENCE</scope>
    <source>
        <strain evidence="12">Nanhai2018</strain>
        <tissue evidence="12">Muscle</tissue>
    </source>
</reference>
<feature type="transmembrane region" description="Helical" evidence="10">
    <location>
        <begin position="243"/>
        <end position="266"/>
    </location>
</feature>
<feature type="region of interest" description="Disordered" evidence="9">
    <location>
        <begin position="1"/>
        <end position="58"/>
    </location>
</feature>
<evidence type="ECO:0000256" key="7">
    <source>
        <dbReference type="ARBA" id="ARBA00023065"/>
    </source>
</evidence>
<comment type="similarity">
    <text evidence="2">Belongs to the SLC41A transporter family.</text>
</comment>
<feature type="transmembrane region" description="Helical" evidence="10">
    <location>
        <begin position="552"/>
        <end position="577"/>
    </location>
</feature>
<protein>
    <submittedName>
        <fullName evidence="12">Solute carrier family 41 member 2</fullName>
    </submittedName>
</protein>
<dbReference type="InterPro" id="IPR045349">
    <property type="entry name" value="SLC41A1-3"/>
</dbReference>
<feature type="domain" description="SLC41A/MgtE integral membrane" evidence="11">
    <location>
        <begin position="427"/>
        <end position="568"/>
    </location>
</feature>
<evidence type="ECO:0000256" key="3">
    <source>
        <dbReference type="ARBA" id="ARBA00022448"/>
    </source>
</evidence>
<dbReference type="InterPro" id="IPR036739">
    <property type="entry name" value="SLC41_membr_dom_sf"/>
</dbReference>
<keyword evidence="8 10" id="KW-0472">Membrane</keyword>
<name>A0A9Q1CNP5_HOLLE</name>
<keyword evidence="13" id="KW-1185">Reference proteome</keyword>
<dbReference type="AlphaFoldDB" id="A0A9Q1CNP5"/>
<dbReference type="Gene3D" id="1.10.357.20">
    <property type="entry name" value="SLC41 divalent cation transporters, integral membrane domain"/>
    <property type="match status" value="2"/>
</dbReference>
<feature type="transmembrane region" description="Helical" evidence="10">
    <location>
        <begin position="196"/>
        <end position="213"/>
    </location>
</feature>
<accession>A0A9Q1CNP5</accession>
<feature type="compositionally biased region" description="Basic and acidic residues" evidence="9">
    <location>
        <begin position="75"/>
        <end position="87"/>
    </location>
</feature>
<evidence type="ECO:0000256" key="1">
    <source>
        <dbReference type="ARBA" id="ARBA00004141"/>
    </source>
</evidence>
<evidence type="ECO:0000256" key="8">
    <source>
        <dbReference type="ARBA" id="ARBA00023136"/>
    </source>
</evidence>
<feature type="domain" description="SLC41A/MgtE integral membrane" evidence="11">
    <location>
        <begin position="203"/>
        <end position="336"/>
    </location>
</feature>
<dbReference type="GO" id="GO:0005886">
    <property type="term" value="C:plasma membrane"/>
    <property type="evidence" value="ECO:0007669"/>
    <property type="project" value="TreeGrafter"/>
</dbReference>